<name>A0AAF0PW07_SOLVR</name>
<dbReference type="SUPFAM" id="SSF53098">
    <property type="entry name" value="Ribonuclease H-like"/>
    <property type="match status" value="1"/>
</dbReference>
<dbReference type="Pfam" id="PF00665">
    <property type="entry name" value="rve"/>
    <property type="match status" value="1"/>
</dbReference>
<dbReference type="AlphaFoldDB" id="A0AAF0PW07"/>
<reference evidence="2" key="1">
    <citation type="submission" date="2023-08" db="EMBL/GenBank/DDBJ databases">
        <title>A de novo genome assembly of Solanum verrucosum Schlechtendal, a Mexican diploid species geographically isolated from the other diploid A-genome species in potato relatives.</title>
        <authorList>
            <person name="Hosaka K."/>
        </authorList>
    </citation>
    <scope>NUCLEOTIDE SEQUENCE</scope>
    <source>
        <tissue evidence="2">Young leaves</tissue>
    </source>
</reference>
<dbReference type="InterPro" id="IPR012337">
    <property type="entry name" value="RNaseH-like_sf"/>
</dbReference>
<feature type="domain" description="Integrase catalytic" evidence="1">
    <location>
        <begin position="1"/>
        <end position="129"/>
    </location>
</feature>
<dbReference type="PROSITE" id="PS50994">
    <property type="entry name" value="INTEGRASE"/>
    <property type="match status" value="1"/>
</dbReference>
<sequence length="129" mass="15165">MNVKARSGATYFIIFIDDFTRFGYVYLISHKFEALECFKRYMNEVENQLDKSIKALRTDRGREYLSKQFEELCTEKGIVTQLTTPYTPQQNSVAKRRNKTLLDMTRSMMAQANLSIHLCRDALLMSLRF</sequence>
<dbReference type="Proteomes" id="UP001234989">
    <property type="component" value="Chromosome 1"/>
</dbReference>
<keyword evidence="3" id="KW-1185">Reference proteome</keyword>
<evidence type="ECO:0000259" key="1">
    <source>
        <dbReference type="PROSITE" id="PS50994"/>
    </source>
</evidence>
<dbReference type="EMBL" id="CP133612">
    <property type="protein sequence ID" value="WMV08959.1"/>
    <property type="molecule type" value="Genomic_DNA"/>
</dbReference>
<evidence type="ECO:0000313" key="3">
    <source>
        <dbReference type="Proteomes" id="UP001234989"/>
    </source>
</evidence>
<evidence type="ECO:0000313" key="2">
    <source>
        <dbReference type="EMBL" id="WMV08959.1"/>
    </source>
</evidence>
<dbReference type="GO" id="GO:0015074">
    <property type="term" value="P:DNA integration"/>
    <property type="evidence" value="ECO:0007669"/>
    <property type="project" value="InterPro"/>
</dbReference>
<protein>
    <recommendedName>
        <fullName evidence="1">Integrase catalytic domain-containing protein</fullName>
    </recommendedName>
</protein>
<dbReference type="GO" id="GO:0003676">
    <property type="term" value="F:nucleic acid binding"/>
    <property type="evidence" value="ECO:0007669"/>
    <property type="project" value="InterPro"/>
</dbReference>
<accession>A0AAF0PW07</accession>
<proteinExistence type="predicted"/>
<dbReference type="InterPro" id="IPR036397">
    <property type="entry name" value="RNaseH_sf"/>
</dbReference>
<dbReference type="InterPro" id="IPR001584">
    <property type="entry name" value="Integrase_cat-core"/>
</dbReference>
<organism evidence="2 3">
    <name type="scientific">Solanum verrucosum</name>
    <dbReference type="NCBI Taxonomy" id="315347"/>
    <lineage>
        <taxon>Eukaryota</taxon>
        <taxon>Viridiplantae</taxon>
        <taxon>Streptophyta</taxon>
        <taxon>Embryophyta</taxon>
        <taxon>Tracheophyta</taxon>
        <taxon>Spermatophyta</taxon>
        <taxon>Magnoliopsida</taxon>
        <taxon>eudicotyledons</taxon>
        <taxon>Gunneridae</taxon>
        <taxon>Pentapetalae</taxon>
        <taxon>asterids</taxon>
        <taxon>lamiids</taxon>
        <taxon>Solanales</taxon>
        <taxon>Solanaceae</taxon>
        <taxon>Solanoideae</taxon>
        <taxon>Solaneae</taxon>
        <taxon>Solanum</taxon>
    </lineage>
</organism>
<dbReference type="InterPro" id="IPR039537">
    <property type="entry name" value="Retrotran_Ty1/copia-like"/>
</dbReference>
<dbReference type="PANTHER" id="PTHR42648">
    <property type="entry name" value="TRANSPOSASE, PUTATIVE-RELATED"/>
    <property type="match status" value="1"/>
</dbReference>
<dbReference type="PANTHER" id="PTHR42648:SF27">
    <property type="entry name" value="RNA-DIRECTED DNA POLYMERASE"/>
    <property type="match status" value="1"/>
</dbReference>
<dbReference type="Gene3D" id="3.30.420.10">
    <property type="entry name" value="Ribonuclease H-like superfamily/Ribonuclease H"/>
    <property type="match status" value="1"/>
</dbReference>
<gene>
    <name evidence="2" type="ORF">MTR67_002344</name>
</gene>